<dbReference type="PANTHER" id="PTHR14226">
    <property type="entry name" value="NEUROPATHY TARGET ESTERASE/SWISS CHEESE D.MELANOGASTER"/>
    <property type="match status" value="1"/>
</dbReference>
<dbReference type="AlphaFoldDB" id="A0AAX3XEH1"/>
<dbReference type="InterPro" id="IPR037483">
    <property type="entry name" value="YjjU-like"/>
</dbReference>
<dbReference type="InterPro" id="IPR050301">
    <property type="entry name" value="NTE"/>
</dbReference>
<proteinExistence type="predicted"/>
<sequence length="280" mass="31829">MKVGLVLEGGAMRGLYTAGILDVFLEQDIHVDGIVGVSAGVLFGVNYPSKQKGRALRYNLKYLNDKRYMGLHSLITTGNIVNKDFAFYDLPINIDRFDEKAFIDSGIDFYATLTNVDTGQAEYVKLSHIFEQMEVLRATSAMPFVSRMVEIDGKRYLDGGIADSIPLEKCRQLGYDKIIVILTRPLEYRKKAVNPLLFKLFYAKYPNLVASLTQRYLNYNQRVEQVIEADKKGEIFVFRPSKTLPIKRIEKDPVKIQAMYDLGMADAHQALADLKHYLSH</sequence>
<comment type="caution">
    <text evidence="4">Lacks conserved residue(s) required for the propagation of feature annotation.</text>
</comment>
<gene>
    <name evidence="6" type="ORF">QP018_01655</name>
</gene>
<dbReference type="Gene3D" id="3.40.1090.10">
    <property type="entry name" value="Cytosolic phospholipase A2 catalytic domain"/>
    <property type="match status" value="1"/>
</dbReference>
<evidence type="ECO:0000256" key="1">
    <source>
        <dbReference type="ARBA" id="ARBA00022801"/>
    </source>
</evidence>
<evidence type="ECO:0000313" key="6">
    <source>
        <dbReference type="EMBL" id="WIM79970.1"/>
    </source>
</evidence>
<evidence type="ECO:0000256" key="4">
    <source>
        <dbReference type="PROSITE-ProRule" id="PRU01161"/>
    </source>
</evidence>
<keyword evidence="2 4" id="KW-0442">Lipid degradation</keyword>
<dbReference type="InterPro" id="IPR016035">
    <property type="entry name" value="Acyl_Trfase/lysoPLipase"/>
</dbReference>
<dbReference type="InterPro" id="IPR045943">
    <property type="entry name" value="DUF6363"/>
</dbReference>
<dbReference type="PANTHER" id="PTHR14226:SF25">
    <property type="entry name" value="PHOSPHOESTERASE"/>
    <property type="match status" value="1"/>
</dbReference>
<evidence type="ECO:0000256" key="2">
    <source>
        <dbReference type="ARBA" id="ARBA00022963"/>
    </source>
</evidence>
<dbReference type="Proteomes" id="UP001226750">
    <property type="component" value="Chromosome"/>
</dbReference>
<keyword evidence="7" id="KW-1185">Reference proteome</keyword>
<protein>
    <submittedName>
        <fullName evidence="6">Patatin-like phospholipase family protein</fullName>
    </submittedName>
</protein>
<dbReference type="PROSITE" id="PS51635">
    <property type="entry name" value="PNPLA"/>
    <property type="match status" value="1"/>
</dbReference>
<accession>A0AAX3XEH1</accession>
<keyword evidence="3 4" id="KW-0443">Lipid metabolism</keyword>
<feature type="active site" description="Nucleophile" evidence="4">
    <location>
        <position position="38"/>
    </location>
</feature>
<dbReference type="GO" id="GO:0016787">
    <property type="term" value="F:hydrolase activity"/>
    <property type="evidence" value="ECO:0007669"/>
    <property type="project" value="UniProtKB-UniRule"/>
</dbReference>
<feature type="short sequence motif" description="DGA/G" evidence="4">
    <location>
        <begin position="158"/>
        <end position="160"/>
    </location>
</feature>
<evidence type="ECO:0000256" key="3">
    <source>
        <dbReference type="ARBA" id="ARBA00023098"/>
    </source>
</evidence>
<name>A0AAX3XEH1_9PAST</name>
<evidence type="ECO:0000313" key="7">
    <source>
        <dbReference type="Proteomes" id="UP001226750"/>
    </source>
</evidence>
<dbReference type="RefSeq" id="WP_285091258.1">
    <property type="nucleotide sequence ID" value="NZ_CP126975.1"/>
</dbReference>
<dbReference type="SUPFAM" id="SSF52151">
    <property type="entry name" value="FabD/lysophospholipase-like"/>
    <property type="match status" value="1"/>
</dbReference>
<dbReference type="InterPro" id="IPR002641">
    <property type="entry name" value="PNPLA_dom"/>
</dbReference>
<feature type="domain" description="PNPLA" evidence="5">
    <location>
        <begin position="5"/>
        <end position="171"/>
    </location>
</feature>
<dbReference type="Pfam" id="PF19890">
    <property type="entry name" value="DUF6363"/>
    <property type="match status" value="1"/>
</dbReference>
<organism evidence="6 7">
    <name type="scientific">Gallibacterium anatis</name>
    <dbReference type="NCBI Taxonomy" id="750"/>
    <lineage>
        <taxon>Bacteria</taxon>
        <taxon>Pseudomonadati</taxon>
        <taxon>Pseudomonadota</taxon>
        <taxon>Gammaproteobacteria</taxon>
        <taxon>Pasteurellales</taxon>
        <taxon>Pasteurellaceae</taxon>
        <taxon>Gallibacterium</taxon>
    </lineage>
</organism>
<feature type="short sequence motif" description="GXSXG" evidence="4">
    <location>
        <begin position="36"/>
        <end position="40"/>
    </location>
</feature>
<dbReference type="EMBL" id="CP126975">
    <property type="protein sequence ID" value="WIM79970.1"/>
    <property type="molecule type" value="Genomic_DNA"/>
</dbReference>
<keyword evidence="1 4" id="KW-0378">Hydrolase</keyword>
<dbReference type="Pfam" id="PF01734">
    <property type="entry name" value="Patatin"/>
    <property type="match status" value="1"/>
</dbReference>
<feature type="active site" description="Proton acceptor" evidence="4">
    <location>
        <position position="158"/>
    </location>
</feature>
<dbReference type="CDD" id="cd07208">
    <property type="entry name" value="Pat_hypo_Ecoli_yjju_like"/>
    <property type="match status" value="1"/>
</dbReference>
<evidence type="ECO:0000259" key="5">
    <source>
        <dbReference type="PROSITE" id="PS51635"/>
    </source>
</evidence>
<reference evidence="6 7" key="1">
    <citation type="submission" date="2023-06" db="EMBL/GenBank/DDBJ databases">
        <title>Complete Genome Sequence of Gallibacterium anatis Strain BJF12, Isolated from a chicken with diarrhea.</title>
        <authorList>
            <person name="Guo F."/>
            <person name="Bu W."/>
            <person name="Xu F."/>
            <person name="Wen T."/>
        </authorList>
    </citation>
    <scope>NUCLEOTIDE SEQUENCE [LARGE SCALE GENOMIC DNA]</scope>
    <source>
        <strain evidence="6 7">BJF12</strain>
    </source>
</reference>
<dbReference type="GO" id="GO:0016042">
    <property type="term" value="P:lipid catabolic process"/>
    <property type="evidence" value="ECO:0007669"/>
    <property type="project" value="UniProtKB-UniRule"/>
</dbReference>